<dbReference type="GeneID" id="51863518"/>
<keyword evidence="2" id="KW-0732">Signal</keyword>
<dbReference type="KEGG" id="sve:SVEN_2949"/>
<gene>
    <name evidence="3" type="ordered locus">SVEN_2949</name>
</gene>
<name>F2R7F0_STRVP</name>
<dbReference type="Proteomes" id="UP000006854">
    <property type="component" value="Chromosome"/>
</dbReference>
<evidence type="ECO:0008006" key="5">
    <source>
        <dbReference type="Google" id="ProtNLM"/>
    </source>
</evidence>
<feature type="transmembrane region" description="Helical" evidence="1">
    <location>
        <begin position="128"/>
        <end position="146"/>
    </location>
</feature>
<keyword evidence="1" id="KW-1133">Transmembrane helix</keyword>
<feature type="chain" id="PRO_5038769296" description="Integral membrane protein" evidence="2">
    <location>
        <begin position="24"/>
        <end position="147"/>
    </location>
</feature>
<dbReference type="STRING" id="953739.SVEN_2949"/>
<feature type="transmembrane region" description="Helical" evidence="1">
    <location>
        <begin position="102"/>
        <end position="121"/>
    </location>
</feature>
<dbReference type="eggNOG" id="ENOG503409A">
    <property type="taxonomic scope" value="Bacteria"/>
</dbReference>
<proteinExistence type="predicted"/>
<evidence type="ECO:0000256" key="1">
    <source>
        <dbReference type="SAM" id="Phobius"/>
    </source>
</evidence>
<keyword evidence="1" id="KW-0472">Membrane</keyword>
<keyword evidence="4" id="KW-1185">Reference proteome</keyword>
<dbReference type="AlphaFoldDB" id="F2R7F0"/>
<sequence length="147" mass="14961">MTHVRNAAMALVALLLLVAGAWASWDSAQHVLLAKGREHGTLTVTGCSEKTCSGRYVPEDAGFPSRALTIARSVAAEQGAVIPVVVKPGTDEGVRTGWGGGLHAWLPLGGALLLAAPLVGGGLRLPRTAWSMAGAGGVLLVAAFFAL</sequence>
<dbReference type="RefSeq" id="WP_015034151.1">
    <property type="nucleotide sequence ID" value="NC_018750.1"/>
</dbReference>
<protein>
    <recommendedName>
        <fullName evidence="5">Integral membrane protein</fullName>
    </recommendedName>
</protein>
<feature type="signal peptide" evidence="2">
    <location>
        <begin position="1"/>
        <end position="23"/>
    </location>
</feature>
<dbReference type="HOGENOM" id="CLU_1685612_0_0_11"/>
<dbReference type="OrthoDB" id="4242371at2"/>
<evidence type="ECO:0000313" key="4">
    <source>
        <dbReference type="Proteomes" id="UP000006854"/>
    </source>
</evidence>
<organism evidence="3 4">
    <name type="scientific">Streptomyces venezuelae (strain ATCC 10712 / CBS 650.69 / DSM 40230 / JCM 4526 / NBRC 13096 / PD 04745)</name>
    <dbReference type="NCBI Taxonomy" id="953739"/>
    <lineage>
        <taxon>Bacteria</taxon>
        <taxon>Bacillati</taxon>
        <taxon>Actinomycetota</taxon>
        <taxon>Actinomycetes</taxon>
        <taxon>Kitasatosporales</taxon>
        <taxon>Streptomycetaceae</taxon>
        <taxon>Streptomyces</taxon>
    </lineage>
</organism>
<accession>F2R7F0</accession>
<evidence type="ECO:0000313" key="3">
    <source>
        <dbReference type="EMBL" id="CCA56235.1"/>
    </source>
</evidence>
<dbReference type="PATRIC" id="fig|953739.5.peg.5143"/>
<dbReference type="EMBL" id="FR845719">
    <property type="protein sequence ID" value="CCA56235.1"/>
    <property type="molecule type" value="Genomic_DNA"/>
</dbReference>
<reference evidence="3 4" key="1">
    <citation type="journal article" date="2011" name="BMC Genomics">
        <title>Genome-wide analysis of the role of GlnR in Streptomyces venezuelae provides new insights into global nitrogen regulation in actinomycetes.</title>
        <authorList>
            <person name="Pullan S.T."/>
            <person name="Bibb M.J."/>
            <person name="Merrick M."/>
        </authorList>
    </citation>
    <scope>NUCLEOTIDE SEQUENCE [LARGE SCALE GENOMIC DNA]</scope>
    <source>
        <strain evidence="3">ATCC 10712</strain>
    </source>
</reference>
<keyword evidence="1" id="KW-0812">Transmembrane</keyword>
<evidence type="ECO:0000256" key="2">
    <source>
        <dbReference type="SAM" id="SignalP"/>
    </source>
</evidence>